<feature type="binding site" evidence="4">
    <location>
        <position position="105"/>
    </location>
    <ligand>
        <name>shikimate</name>
        <dbReference type="ChEBI" id="CHEBI:36208"/>
    </ligand>
</feature>
<dbReference type="InterPro" id="IPR036291">
    <property type="entry name" value="NAD(P)-bd_dom_sf"/>
</dbReference>
<dbReference type="EC" id="1.1.1.25" evidence="4"/>
<feature type="binding site" evidence="4">
    <location>
        <position position="238"/>
    </location>
    <ligand>
        <name>shikimate</name>
        <dbReference type="ChEBI" id="CHEBI:36208"/>
    </ligand>
</feature>
<dbReference type="SUPFAM" id="SSF51735">
    <property type="entry name" value="NAD(P)-binding Rossmann-fold domains"/>
    <property type="match status" value="1"/>
</dbReference>
<protein>
    <recommendedName>
        <fullName evidence="4">Shikimate dehydrogenase (NADP(+))</fullName>
        <shortName evidence="4">SDH</shortName>
        <ecNumber evidence="4">1.1.1.25</ecNumber>
    </recommendedName>
</protein>
<dbReference type="PANTHER" id="PTHR21089:SF1">
    <property type="entry name" value="BIFUNCTIONAL 3-DEHYDROQUINATE DEHYDRATASE_SHIKIMATE DEHYDROGENASE, CHLOROPLASTIC"/>
    <property type="match status" value="1"/>
</dbReference>
<dbReference type="Gene3D" id="3.40.50.10860">
    <property type="entry name" value="Leucine Dehydrogenase, chain A, domain 1"/>
    <property type="match status" value="1"/>
</dbReference>
<dbReference type="NCBIfam" id="NF009201">
    <property type="entry name" value="PRK12549.1"/>
    <property type="match status" value="1"/>
</dbReference>
<dbReference type="CDD" id="cd01065">
    <property type="entry name" value="NAD_bind_Shikimate_DH"/>
    <property type="match status" value="1"/>
</dbReference>
<feature type="binding site" evidence="4">
    <location>
        <position position="120"/>
    </location>
    <ligand>
        <name>shikimate</name>
        <dbReference type="ChEBI" id="CHEBI:36208"/>
    </ligand>
</feature>
<comment type="subunit">
    <text evidence="4">Homodimer.</text>
</comment>
<dbReference type="NCBIfam" id="NF001319">
    <property type="entry name" value="PRK00258.3-3"/>
    <property type="match status" value="1"/>
</dbReference>
<dbReference type="InterPro" id="IPR041121">
    <property type="entry name" value="SDH_C"/>
</dbReference>
<dbReference type="PANTHER" id="PTHR21089">
    <property type="entry name" value="SHIKIMATE DEHYDROGENASE"/>
    <property type="match status" value="1"/>
</dbReference>
<feature type="binding site" evidence="4">
    <location>
        <position position="266"/>
    </location>
    <ligand>
        <name>shikimate</name>
        <dbReference type="ChEBI" id="CHEBI:36208"/>
    </ligand>
</feature>
<proteinExistence type="inferred from homology"/>
<dbReference type="SUPFAM" id="SSF53223">
    <property type="entry name" value="Aminoacid dehydrogenase-like, N-terminal domain"/>
    <property type="match status" value="1"/>
</dbReference>
<dbReference type="InterPro" id="IPR013708">
    <property type="entry name" value="Shikimate_DH-bd_N"/>
</dbReference>
<feature type="binding site" evidence="4">
    <location>
        <position position="80"/>
    </location>
    <ligand>
        <name>shikimate</name>
        <dbReference type="ChEBI" id="CHEBI:36208"/>
    </ligand>
</feature>
<sequence length="292" mass="31040">MNSTIAAQAGESPARALKIGLLGSGIAGTRTPRMHMAAATSAGVSYDYYLVDSQVRSLPEDPAEILALLEAEGFDGLNVTYPYKRAVLPLMDELSQAARNVGAVNTVVFRDGRRSGHNTDHWGFSESLRQGLPGAPRDRVLLLGAGGAGGAVAHALLDAGVARLAIRDVNDQVAIELVALLTEHYGPHRAEVATDVYEAADQAQGIVNASPVGMDKLPGMPLPEEAIRPDHWVADIVYFPLETDLLSTARAKGCAVLPGSGMALYQAVRAFELFTGCEPDVDRMREAFDSFT</sequence>
<feature type="binding site" evidence="4">
    <location>
        <position position="236"/>
    </location>
    <ligand>
        <name>NADP(+)</name>
        <dbReference type="ChEBI" id="CHEBI:58349"/>
    </ligand>
</feature>
<organism evidence="7 8">
    <name type="scientific">Marivita lacus</name>
    <dbReference type="NCBI Taxonomy" id="1323742"/>
    <lineage>
        <taxon>Bacteria</taxon>
        <taxon>Pseudomonadati</taxon>
        <taxon>Pseudomonadota</taxon>
        <taxon>Alphaproteobacteria</taxon>
        <taxon>Rhodobacterales</taxon>
        <taxon>Roseobacteraceae</taxon>
        <taxon>Marivita</taxon>
    </lineage>
</organism>
<comment type="pathway">
    <text evidence="1 4">Metabolic intermediate biosynthesis; chorismate biosynthesis; chorismate from D-erythrose 4-phosphate and phosphoenolpyruvate: step 4/7.</text>
</comment>
<feature type="domain" description="SDH C-terminal" evidence="6">
    <location>
        <begin position="259"/>
        <end position="287"/>
    </location>
</feature>
<dbReference type="Pfam" id="PF08501">
    <property type="entry name" value="Shikimate_dh_N"/>
    <property type="match status" value="1"/>
</dbReference>
<comment type="caution">
    <text evidence="7">The sequence shown here is derived from an EMBL/GenBank/DDBJ whole genome shotgun (WGS) entry which is preliminary data.</text>
</comment>
<feature type="binding site" evidence="4">
    <location>
        <begin position="144"/>
        <end position="148"/>
    </location>
    <ligand>
        <name>NADP(+)</name>
        <dbReference type="ChEBI" id="CHEBI:58349"/>
    </ligand>
</feature>
<evidence type="ECO:0000256" key="4">
    <source>
        <dbReference type="HAMAP-Rule" id="MF_00222"/>
    </source>
</evidence>
<keyword evidence="4" id="KW-0028">Amino-acid biosynthesis</keyword>
<dbReference type="InterPro" id="IPR046346">
    <property type="entry name" value="Aminoacid_DH-like_N_sf"/>
</dbReference>
<name>A0ABQ1L0W9_9RHOB</name>
<evidence type="ECO:0000256" key="1">
    <source>
        <dbReference type="ARBA" id="ARBA00004871"/>
    </source>
</evidence>
<comment type="catalytic activity">
    <reaction evidence="4">
        <text>shikimate + NADP(+) = 3-dehydroshikimate + NADPH + H(+)</text>
        <dbReference type="Rhea" id="RHEA:17737"/>
        <dbReference type="ChEBI" id="CHEBI:15378"/>
        <dbReference type="ChEBI" id="CHEBI:16630"/>
        <dbReference type="ChEBI" id="CHEBI:36208"/>
        <dbReference type="ChEBI" id="CHEBI:57783"/>
        <dbReference type="ChEBI" id="CHEBI:58349"/>
        <dbReference type="EC" id="1.1.1.25"/>
    </reaction>
</comment>
<dbReference type="Gene3D" id="3.40.50.720">
    <property type="entry name" value="NAD(P)-binding Rossmann-like Domain"/>
    <property type="match status" value="1"/>
</dbReference>
<comment type="function">
    <text evidence="4">Involved in the biosynthesis of the chorismate, which leads to the biosynthesis of aromatic amino acids. Catalyzes the reversible NADPH linked reduction of 3-dehydroshikimate (DHSA) to yield shikimate (SA).</text>
</comment>
<dbReference type="HAMAP" id="MF_00222">
    <property type="entry name" value="Shikimate_DH_AroE"/>
    <property type="match status" value="1"/>
</dbReference>
<keyword evidence="3 4" id="KW-0057">Aromatic amino acid biosynthesis</keyword>
<dbReference type="EMBL" id="BMFC01000008">
    <property type="protein sequence ID" value="GGC11765.1"/>
    <property type="molecule type" value="Genomic_DNA"/>
</dbReference>
<feature type="active site" description="Proton acceptor" evidence="4">
    <location>
        <position position="84"/>
    </location>
</feature>
<evidence type="ECO:0000259" key="5">
    <source>
        <dbReference type="Pfam" id="PF08501"/>
    </source>
</evidence>
<dbReference type="RefSeq" id="WP_188482900.1">
    <property type="nucleotide sequence ID" value="NZ_BMFC01000008.1"/>
</dbReference>
<keyword evidence="4" id="KW-0521">NADP</keyword>
<evidence type="ECO:0000256" key="3">
    <source>
        <dbReference type="ARBA" id="ARBA00023141"/>
    </source>
</evidence>
<reference evidence="8" key="1">
    <citation type="journal article" date="2019" name="Int. J. Syst. Evol. Microbiol.">
        <title>The Global Catalogue of Microorganisms (GCM) 10K type strain sequencing project: providing services to taxonomists for standard genome sequencing and annotation.</title>
        <authorList>
            <consortium name="The Broad Institute Genomics Platform"/>
            <consortium name="The Broad Institute Genome Sequencing Center for Infectious Disease"/>
            <person name="Wu L."/>
            <person name="Ma J."/>
        </authorList>
    </citation>
    <scope>NUCLEOTIDE SEQUENCE [LARGE SCALE GENOMIC DNA]</scope>
    <source>
        <strain evidence="8">CGMCC 1.12478</strain>
    </source>
</reference>
<accession>A0ABQ1L0W9</accession>
<evidence type="ECO:0000256" key="2">
    <source>
        <dbReference type="ARBA" id="ARBA00023002"/>
    </source>
</evidence>
<dbReference type="Proteomes" id="UP000645462">
    <property type="component" value="Unassembled WGS sequence"/>
</dbReference>
<keyword evidence="2 4" id="KW-0560">Oxidoreductase</keyword>
<feature type="binding site" evidence="4">
    <location>
        <position position="259"/>
    </location>
    <ligand>
        <name>NADP(+)</name>
        <dbReference type="ChEBI" id="CHEBI:58349"/>
    </ligand>
</feature>
<keyword evidence="8" id="KW-1185">Reference proteome</keyword>
<feature type="binding site" evidence="4">
    <location>
        <begin position="29"/>
        <end position="31"/>
    </location>
    <ligand>
        <name>shikimate</name>
        <dbReference type="ChEBI" id="CHEBI:36208"/>
    </ligand>
</feature>
<comment type="caution">
    <text evidence="4">Lacks conserved residue(s) required for the propagation of feature annotation.</text>
</comment>
<evidence type="ECO:0000313" key="7">
    <source>
        <dbReference type="EMBL" id="GGC11765.1"/>
    </source>
</evidence>
<dbReference type="Pfam" id="PF18317">
    <property type="entry name" value="SDH_C"/>
    <property type="match status" value="1"/>
</dbReference>
<comment type="similarity">
    <text evidence="4">Belongs to the shikimate dehydrogenase family.</text>
</comment>
<feature type="domain" description="Shikimate dehydrogenase substrate binding N-terminal" evidence="5">
    <location>
        <begin position="21"/>
        <end position="107"/>
    </location>
</feature>
<gene>
    <name evidence="4 7" type="primary">aroE</name>
    <name evidence="7" type="ORF">GCM10011363_30500</name>
</gene>
<evidence type="ECO:0000313" key="8">
    <source>
        <dbReference type="Proteomes" id="UP000645462"/>
    </source>
</evidence>
<evidence type="ECO:0000259" key="6">
    <source>
        <dbReference type="Pfam" id="PF18317"/>
    </source>
</evidence>
<dbReference type="InterPro" id="IPR022893">
    <property type="entry name" value="Shikimate_DH_fam"/>
</dbReference>